<dbReference type="PANTHER" id="PTHR12592">
    <property type="entry name" value="ATP-DEPENDENT (S)-NAD(P)H-HYDRATE DEHYDRATASE FAMILY MEMBER"/>
    <property type="match status" value="1"/>
</dbReference>
<dbReference type="GO" id="GO:0016301">
    <property type="term" value="F:kinase activity"/>
    <property type="evidence" value="ECO:0007669"/>
    <property type="project" value="UniProtKB-KW"/>
</dbReference>
<organism evidence="22 23">
    <name type="scientific">Kineococcus xinjiangensis</name>
    <dbReference type="NCBI Taxonomy" id="512762"/>
    <lineage>
        <taxon>Bacteria</taxon>
        <taxon>Bacillati</taxon>
        <taxon>Actinomycetota</taxon>
        <taxon>Actinomycetes</taxon>
        <taxon>Kineosporiales</taxon>
        <taxon>Kineosporiaceae</taxon>
        <taxon>Kineococcus</taxon>
    </lineage>
</organism>
<comment type="similarity">
    <text evidence="17">Belongs to the NnrD/CARKD family.</text>
</comment>
<dbReference type="EMBL" id="PTJD01000003">
    <property type="protein sequence ID" value="PPK97577.1"/>
    <property type="molecule type" value="Genomic_DNA"/>
</dbReference>
<evidence type="ECO:0000256" key="3">
    <source>
        <dbReference type="ARBA" id="ARBA00006001"/>
    </source>
</evidence>
<keyword evidence="6 17" id="KW-0547">Nucleotide-binding</keyword>
<comment type="similarity">
    <text evidence="4 19">In the C-terminal section; belongs to the NnrD/CARKD family.</text>
</comment>
<comment type="cofactor">
    <cofactor evidence="17">
        <name>Mg(2+)</name>
        <dbReference type="ChEBI" id="CHEBI:18420"/>
    </cofactor>
</comment>
<dbReference type="GO" id="GO:0046496">
    <property type="term" value="P:nicotinamide nucleotide metabolic process"/>
    <property type="evidence" value="ECO:0007669"/>
    <property type="project" value="UniProtKB-UniRule"/>
</dbReference>
<comment type="similarity">
    <text evidence="18">Belongs to the NnrE/AIBP family.</text>
</comment>
<dbReference type="Gene3D" id="3.40.50.10260">
    <property type="entry name" value="YjeF N-terminal domain"/>
    <property type="match status" value="1"/>
</dbReference>
<keyword evidence="7 17" id="KW-0067">ATP-binding</keyword>
<dbReference type="Gene3D" id="3.40.1190.20">
    <property type="match status" value="1"/>
</dbReference>
<feature type="binding site" evidence="17">
    <location>
        <position position="312"/>
    </location>
    <ligand>
        <name>(6S)-NADPHX</name>
        <dbReference type="ChEBI" id="CHEBI:64076"/>
    </ligand>
</feature>
<dbReference type="InterPro" id="IPR000631">
    <property type="entry name" value="CARKD"/>
</dbReference>
<comment type="catalytic activity">
    <reaction evidence="1 18 19">
        <text>(6R)-NADHX = (6S)-NADHX</text>
        <dbReference type="Rhea" id="RHEA:32215"/>
        <dbReference type="ChEBI" id="CHEBI:64074"/>
        <dbReference type="ChEBI" id="CHEBI:64075"/>
        <dbReference type="EC" id="5.1.99.6"/>
    </reaction>
</comment>
<dbReference type="GO" id="GO:0052856">
    <property type="term" value="F:NAD(P)HX epimerase activity"/>
    <property type="evidence" value="ECO:0007669"/>
    <property type="project" value="UniProtKB-UniRule"/>
</dbReference>
<dbReference type="EC" id="4.2.1.136" evidence="19"/>
<dbReference type="PROSITE" id="PS01050">
    <property type="entry name" value="YJEF_C_2"/>
    <property type="match status" value="1"/>
</dbReference>
<comment type="catalytic activity">
    <reaction evidence="16 17 19">
        <text>(6S)-NADPHX + ADP = AMP + phosphate + NADPH + H(+)</text>
        <dbReference type="Rhea" id="RHEA:32235"/>
        <dbReference type="ChEBI" id="CHEBI:15378"/>
        <dbReference type="ChEBI" id="CHEBI:43474"/>
        <dbReference type="ChEBI" id="CHEBI:57783"/>
        <dbReference type="ChEBI" id="CHEBI:64076"/>
        <dbReference type="ChEBI" id="CHEBI:456215"/>
        <dbReference type="ChEBI" id="CHEBI:456216"/>
        <dbReference type="EC" id="4.2.1.136"/>
    </reaction>
</comment>
<evidence type="ECO:0000256" key="11">
    <source>
        <dbReference type="ARBA" id="ARBA00023235"/>
    </source>
</evidence>
<feature type="binding site" evidence="18">
    <location>
        <position position="163"/>
    </location>
    <ligand>
        <name>(6S)-NADPHX</name>
        <dbReference type="ChEBI" id="CHEBI:64076"/>
    </ligand>
</feature>
<dbReference type="SUPFAM" id="SSF64153">
    <property type="entry name" value="YjeF N-terminal domain-like"/>
    <property type="match status" value="1"/>
</dbReference>
<feature type="binding site" evidence="17">
    <location>
        <begin position="399"/>
        <end position="403"/>
    </location>
    <ligand>
        <name>AMP</name>
        <dbReference type="ChEBI" id="CHEBI:456215"/>
    </ligand>
</feature>
<dbReference type="RefSeq" id="WP_245886435.1">
    <property type="nucleotide sequence ID" value="NZ_PTJD01000003.1"/>
</dbReference>
<dbReference type="Proteomes" id="UP000239485">
    <property type="component" value="Unassembled WGS sequence"/>
</dbReference>
<feature type="binding site" evidence="18">
    <location>
        <begin position="128"/>
        <end position="134"/>
    </location>
    <ligand>
        <name>(6S)-NADPHX</name>
        <dbReference type="ChEBI" id="CHEBI:64076"/>
    </ligand>
</feature>
<evidence type="ECO:0000256" key="13">
    <source>
        <dbReference type="ARBA" id="ARBA00023268"/>
    </source>
</evidence>
<comment type="function">
    <text evidence="17">Catalyzes the dehydration of the S-form of NAD(P)HX at the expense of ADP, which is converted to AMP. Together with NAD(P)HX epimerase, which catalyzes the epimerization of the S- and R-forms, the enzyme allows the repair of both epimers of NAD(P)HX, a damaged form of NAD(P)H that is a result of enzymatic or heat-dependent hydration.</text>
</comment>
<comment type="subunit">
    <text evidence="17">Homotetramer.</text>
</comment>
<dbReference type="InterPro" id="IPR029056">
    <property type="entry name" value="Ribokinase-like"/>
</dbReference>
<dbReference type="PROSITE" id="PS51385">
    <property type="entry name" value="YJEF_N"/>
    <property type="match status" value="1"/>
</dbReference>
<gene>
    <name evidence="18" type="primary">nnrE</name>
    <name evidence="17" type="synonym">nnrD</name>
    <name evidence="22" type="ORF">CLV92_103111</name>
</gene>
<feature type="domain" description="YjeF N-terminal" evidence="21">
    <location>
        <begin position="10"/>
        <end position="220"/>
    </location>
</feature>
<reference evidence="22 23" key="1">
    <citation type="submission" date="2018-02" db="EMBL/GenBank/DDBJ databases">
        <title>Genomic Encyclopedia of Archaeal and Bacterial Type Strains, Phase II (KMG-II): from individual species to whole genera.</title>
        <authorList>
            <person name="Goeker M."/>
        </authorList>
    </citation>
    <scope>NUCLEOTIDE SEQUENCE [LARGE SCALE GENOMIC DNA]</scope>
    <source>
        <strain evidence="22 23">DSM 22857</strain>
    </source>
</reference>
<evidence type="ECO:0000256" key="12">
    <source>
        <dbReference type="ARBA" id="ARBA00023239"/>
    </source>
</evidence>
<dbReference type="GO" id="GO:0046872">
    <property type="term" value="F:metal ion binding"/>
    <property type="evidence" value="ECO:0007669"/>
    <property type="project" value="UniProtKB-UniRule"/>
</dbReference>
<evidence type="ECO:0000256" key="1">
    <source>
        <dbReference type="ARBA" id="ARBA00000013"/>
    </source>
</evidence>
<keyword evidence="12 17" id="KW-0456">Lyase</keyword>
<dbReference type="HAMAP" id="MF_01966">
    <property type="entry name" value="NADHX_epimerase"/>
    <property type="match status" value="1"/>
</dbReference>
<keyword evidence="23" id="KW-1185">Reference proteome</keyword>
<feature type="binding site" evidence="17">
    <location>
        <position position="428"/>
    </location>
    <ligand>
        <name>AMP</name>
        <dbReference type="ChEBI" id="CHEBI:456215"/>
    </ligand>
</feature>
<keyword evidence="8 17" id="KW-0521">NADP</keyword>
<comment type="function">
    <text evidence="14 19">Bifunctional enzyme that catalyzes the epimerization of the S- and R-forms of NAD(P)HX and the dehydration of the S-form of NAD(P)HX at the expense of ADP, which is converted to AMP. This allows the repair of both epimers of NAD(P)HX, a damaged form of NAD(P)H that is a result of enzymatic or heat-dependent hydration.</text>
</comment>
<dbReference type="EC" id="5.1.99.6" evidence="19"/>
<evidence type="ECO:0000256" key="18">
    <source>
        <dbReference type="HAMAP-Rule" id="MF_01966"/>
    </source>
</evidence>
<evidence type="ECO:0000256" key="14">
    <source>
        <dbReference type="ARBA" id="ARBA00025153"/>
    </source>
</evidence>
<evidence type="ECO:0000313" key="23">
    <source>
        <dbReference type="Proteomes" id="UP000239485"/>
    </source>
</evidence>
<dbReference type="InterPro" id="IPR036652">
    <property type="entry name" value="YjeF_N_dom_sf"/>
</dbReference>
<comment type="function">
    <text evidence="18">Catalyzes the epimerization of the S- and R-forms of NAD(P)HX, a damaged form of NAD(P)H that is a result of enzymatic or heat-dependent hydration. This is a prerequisite for the S-specific NAD(P)H-hydrate dehydratase to allow the repair of both epimers of NAD(P)HX.</text>
</comment>
<accession>A0A2S6ITJ6</accession>
<dbReference type="CDD" id="cd01171">
    <property type="entry name" value="YXKO-related"/>
    <property type="match status" value="1"/>
</dbReference>
<dbReference type="Pfam" id="PF01256">
    <property type="entry name" value="Carb_kinase"/>
    <property type="match status" value="1"/>
</dbReference>
<feature type="binding site" evidence="17">
    <location>
        <position position="429"/>
    </location>
    <ligand>
        <name>(6S)-NADPHX</name>
        <dbReference type="ChEBI" id="CHEBI:64076"/>
    </ligand>
</feature>
<evidence type="ECO:0000256" key="2">
    <source>
        <dbReference type="ARBA" id="ARBA00000909"/>
    </source>
</evidence>
<keyword evidence="5 18" id="KW-0479">Metal-binding</keyword>
<comment type="similarity">
    <text evidence="3 19">In the N-terminal section; belongs to the NnrE/AIBP family.</text>
</comment>
<keyword evidence="10 17" id="KW-0520">NAD</keyword>
<feature type="binding site" evidence="18">
    <location>
        <position position="63"/>
    </location>
    <ligand>
        <name>K(+)</name>
        <dbReference type="ChEBI" id="CHEBI:29103"/>
    </ligand>
</feature>
<dbReference type="AlphaFoldDB" id="A0A2S6ITJ6"/>
<dbReference type="GO" id="GO:0110051">
    <property type="term" value="P:metabolite repair"/>
    <property type="evidence" value="ECO:0007669"/>
    <property type="project" value="TreeGrafter"/>
</dbReference>
<comment type="catalytic activity">
    <reaction evidence="15 17 19">
        <text>(6S)-NADHX + ADP = AMP + phosphate + NADH + H(+)</text>
        <dbReference type="Rhea" id="RHEA:32223"/>
        <dbReference type="ChEBI" id="CHEBI:15378"/>
        <dbReference type="ChEBI" id="CHEBI:43474"/>
        <dbReference type="ChEBI" id="CHEBI:57945"/>
        <dbReference type="ChEBI" id="CHEBI:64074"/>
        <dbReference type="ChEBI" id="CHEBI:456215"/>
        <dbReference type="ChEBI" id="CHEBI:456216"/>
        <dbReference type="EC" id="4.2.1.136"/>
    </reaction>
</comment>
<evidence type="ECO:0000256" key="19">
    <source>
        <dbReference type="PIRNR" id="PIRNR017184"/>
    </source>
</evidence>
<evidence type="ECO:0000256" key="7">
    <source>
        <dbReference type="ARBA" id="ARBA00022840"/>
    </source>
</evidence>
<feature type="domain" description="YjeF C-terminal" evidence="20">
    <location>
        <begin position="227"/>
        <end position="493"/>
    </location>
</feature>
<dbReference type="InterPro" id="IPR004443">
    <property type="entry name" value="YjeF_N_dom"/>
</dbReference>
<evidence type="ECO:0000256" key="4">
    <source>
        <dbReference type="ARBA" id="ARBA00009524"/>
    </source>
</evidence>
<evidence type="ECO:0000313" key="22">
    <source>
        <dbReference type="EMBL" id="PPK97577.1"/>
    </source>
</evidence>
<feature type="binding site" evidence="17">
    <location>
        <position position="357"/>
    </location>
    <ligand>
        <name>(6S)-NADPHX</name>
        <dbReference type="ChEBI" id="CHEBI:64076"/>
    </ligand>
</feature>
<evidence type="ECO:0000256" key="9">
    <source>
        <dbReference type="ARBA" id="ARBA00022958"/>
    </source>
</evidence>
<evidence type="ECO:0000256" key="6">
    <source>
        <dbReference type="ARBA" id="ARBA00022741"/>
    </source>
</evidence>
<keyword evidence="11 18" id="KW-0413">Isomerase</keyword>
<feature type="binding site" evidence="18">
    <location>
        <position position="166"/>
    </location>
    <ligand>
        <name>K(+)</name>
        <dbReference type="ChEBI" id="CHEBI:29103"/>
    </ligand>
</feature>
<dbReference type="InterPro" id="IPR017953">
    <property type="entry name" value="Carbohydrate_kinase_pred_CS"/>
</dbReference>
<evidence type="ECO:0000259" key="21">
    <source>
        <dbReference type="PROSITE" id="PS51385"/>
    </source>
</evidence>
<keyword evidence="22" id="KW-0418">Kinase</keyword>
<proteinExistence type="inferred from homology"/>
<evidence type="ECO:0000259" key="20">
    <source>
        <dbReference type="PROSITE" id="PS51383"/>
    </source>
</evidence>
<evidence type="ECO:0000256" key="10">
    <source>
        <dbReference type="ARBA" id="ARBA00023027"/>
    </source>
</evidence>
<dbReference type="Pfam" id="PF03853">
    <property type="entry name" value="YjeF_N"/>
    <property type="match status" value="1"/>
</dbReference>
<dbReference type="InterPro" id="IPR030677">
    <property type="entry name" value="Nnr"/>
</dbReference>
<keyword evidence="9 18" id="KW-0630">Potassium</keyword>
<dbReference type="PANTHER" id="PTHR12592:SF0">
    <property type="entry name" value="ATP-DEPENDENT (S)-NAD(P)H-HYDRATE DEHYDRATASE"/>
    <property type="match status" value="1"/>
</dbReference>
<feature type="binding site" evidence="18">
    <location>
        <position position="124"/>
    </location>
    <ligand>
        <name>K(+)</name>
        <dbReference type="ChEBI" id="CHEBI:29103"/>
    </ligand>
</feature>
<dbReference type="PIRSF" id="PIRSF017184">
    <property type="entry name" value="Nnr"/>
    <property type="match status" value="1"/>
</dbReference>
<comment type="catalytic activity">
    <reaction evidence="2 18 19">
        <text>(6R)-NADPHX = (6S)-NADPHX</text>
        <dbReference type="Rhea" id="RHEA:32227"/>
        <dbReference type="ChEBI" id="CHEBI:64076"/>
        <dbReference type="ChEBI" id="CHEBI:64077"/>
        <dbReference type="EC" id="5.1.99.6"/>
    </reaction>
</comment>
<comment type="caution">
    <text evidence="18">Lacks conserved residue(s) required for the propagation of feature annotation.</text>
</comment>
<evidence type="ECO:0000256" key="16">
    <source>
        <dbReference type="ARBA" id="ARBA00049209"/>
    </source>
</evidence>
<dbReference type="HAMAP" id="MF_01965">
    <property type="entry name" value="NADHX_dehydratase"/>
    <property type="match status" value="1"/>
</dbReference>
<keyword evidence="13" id="KW-0511">Multifunctional enzyme</keyword>
<evidence type="ECO:0000256" key="15">
    <source>
        <dbReference type="ARBA" id="ARBA00048238"/>
    </source>
</evidence>
<dbReference type="GO" id="GO:0052855">
    <property type="term" value="F:ADP-dependent NAD(P)H-hydrate dehydratase activity"/>
    <property type="evidence" value="ECO:0007669"/>
    <property type="project" value="UniProtKB-UniRule"/>
</dbReference>
<comment type="caution">
    <text evidence="22">The sequence shown here is derived from an EMBL/GenBank/DDBJ whole genome shotgun (WGS) entry which is preliminary data.</text>
</comment>
<dbReference type="PROSITE" id="PS51383">
    <property type="entry name" value="YJEF_C_3"/>
    <property type="match status" value="1"/>
</dbReference>
<sequence>MIVSHCAADVRAAEAAVLAALPDGALMDRAAAALATACTQELRRSTGGVYGRSAVLLTGAGDNGGDALLAGALLARRGVRVLALTTAERAHARGTAALLAAGGGVRPYGRDGAEHCLAADLLVDGIAGLGGRGGLRAPLDVLPARLAAAGRAGRGRPVVVAVDLPSGVDADTGAVDGPVLPADRTVTFGTAKPGLLLPPACTRTGRLDVVDIGLGAHLPAPAAVRVEEADVALRWRRPTAGDDKYSRGVVGVVAGGADYTGAALLAVEGAVRAGAGMVRYLGPQHPTELVRQRRPEVVPGPGRVQAWVLGPGVDPDDAEQGRRVREALESGEPAVVDAGALPALPRRSDPTRVLTPHAGELARLLSARGREVERAAVEADPVGHARAAAELTGATVLLKGATTVVVGCDGVVRTAASAPAWLGTAGAGDVLAGILGAVLAARAEDVQAEPELAATLAADAAVVHGWAASLASASGPVAALDVAEAVPAALTSLPGWHEADAAAW</sequence>
<dbReference type="GO" id="GO:0005524">
    <property type="term" value="F:ATP binding"/>
    <property type="evidence" value="ECO:0007669"/>
    <property type="project" value="UniProtKB-UniRule"/>
</dbReference>
<evidence type="ECO:0000256" key="5">
    <source>
        <dbReference type="ARBA" id="ARBA00022723"/>
    </source>
</evidence>
<dbReference type="SUPFAM" id="SSF53613">
    <property type="entry name" value="Ribokinase-like"/>
    <property type="match status" value="1"/>
</dbReference>
<comment type="cofactor">
    <cofactor evidence="18 19">
        <name>K(+)</name>
        <dbReference type="ChEBI" id="CHEBI:29103"/>
    </cofactor>
    <text evidence="18 19">Binds 1 potassium ion per subunit.</text>
</comment>
<evidence type="ECO:0000256" key="8">
    <source>
        <dbReference type="ARBA" id="ARBA00022857"/>
    </source>
</evidence>
<evidence type="ECO:0000256" key="17">
    <source>
        <dbReference type="HAMAP-Rule" id="MF_01965"/>
    </source>
</evidence>
<protein>
    <recommendedName>
        <fullName evidence="19">Bifunctional NAD(P)H-hydrate repair enzyme</fullName>
    </recommendedName>
    <alternativeName>
        <fullName evidence="19">Nicotinamide nucleotide repair protein</fullName>
    </alternativeName>
    <domain>
        <recommendedName>
            <fullName evidence="19">ADP-dependent (S)-NAD(P)H-hydrate dehydratase</fullName>
            <ecNumber evidence="19">4.2.1.136</ecNumber>
        </recommendedName>
        <alternativeName>
            <fullName evidence="19">ADP-dependent NAD(P)HX dehydratase</fullName>
        </alternativeName>
    </domain>
    <domain>
        <recommendedName>
            <fullName evidence="19">NAD(P)H-hydrate epimerase</fullName>
            <ecNumber evidence="19">5.1.99.6</ecNumber>
        </recommendedName>
    </domain>
</protein>
<feature type="binding site" evidence="17">
    <location>
        <position position="262"/>
    </location>
    <ligand>
        <name>(6S)-NADPHX</name>
        <dbReference type="ChEBI" id="CHEBI:64076"/>
    </ligand>
</feature>
<feature type="binding site" evidence="18">
    <location>
        <begin position="62"/>
        <end position="66"/>
    </location>
    <ligand>
        <name>(6S)-NADPHX</name>
        <dbReference type="ChEBI" id="CHEBI:64076"/>
    </ligand>
</feature>
<keyword evidence="22" id="KW-0808">Transferase</keyword>
<name>A0A2S6ITJ6_9ACTN</name>